<dbReference type="OrthoDB" id="20872at2759"/>
<dbReference type="STRING" id="341663.Q0CHY9"/>
<protein>
    <recommendedName>
        <fullName evidence="2">Heterokaryon incompatibility domain-containing protein</fullName>
    </recommendedName>
</protein>
<dbReference type="Proteomes" id="UP000007963">
    <property type="component" value="Unassembled WGS sequence"/>
</dbReference>
<dbReference type="PANTHER" id="PTHR39596:SF2">
    <property type="entry name" value="HET DOMAIN PROTEIN (AFU_ORTHOLOGUE AFUA_1G17550)-RELATED"/>
    <property type="match status" value="1"/>
</dbReference>
<organism evidence="3 4">
    <name type="scientific">Aspergillus terreus (strain NIH 2624 / FGSC A1156)</name>
    <dbReference type="NCBI Taxonomy" id="341663"/>
    <lineage>
        <taxon>Eukaryota</taxon>
        <taxon>Fungi</taxon>
        <taxon>Dikarya</taxon>
        <taxon>Ascomycota</taxon>
        <taxon>Pezizomycotina</taxon>
        <taxon>Eurotiomycetes</taxon>
        <taxon>Eurotiomycetidae</taxon>
        <taxon>Eurotiales</taxon>
        <taxon>Aspergillaceae</taxon>
        <taxon>Aspergillus</taxon>
        <taxon>Aspergillus subgen. Circumdati</taxon>
    </lineage>
</organism>
<dbReference type="AlphaFoldDB" id="Q0CHY9"/>
<dbReference type="GeneID" id="4322149"/>
<keyword evidence="1" id="KW-0175">Coiled coil</keyword>
<accession>Q0CHY9</accession>
<sequence>MDSSSDEFLKAFRRATNELMLCPNRVWAVAGEDLPKLLPRLGANDKNHADTHKHELCTFDFCEYSRRDFTAIQQRHECDERRCARIRYRFPRKLLAKAASSGRSTVWNLTGDALLEPPRPYMAISHVWSDGTGTGAWKDEEVNRCLYLFFRDIAEQFQCEGIWWDTLCIPREKAARTEAIRRIQSNYQNARITLVHDLFLRNWEWDPKTACFAILMSPWFSRGWTALELAKSPKVKVIFKGRCGPVIKDLDEEILASEGEENNRKDEDEARRRASQIIRNLRKEISSLNELLTVLGPRYNLGRKIYPSFLHY</sequence>
<proteinExistence type="predicted"/>
<dbReference type="VEuPathDB" id="FungiDB:ATEG_06695"/>
<dbReference type="Pfam" id="PF06985">
    <property type="entry name" value="HET"/>
    <property type="match status" value="1"/>
</dbReference>
<evidence type="ECO:0000313" key="4">
    <source>
        <dbReference type="Proteomes" id="UP000007963"/>
    </source>
</evidence>
<dbReference type="RefSeq" id="XP_001215873.1">
    <property type="nucleotide sequence ID" value="XM_001215873.1"/>
</dbReference>
<evidence type="ECO:0000256" key="1">
    <source>
        <dbReference type="SAM" id="Coils"/>
    </source>
</evidence>
<dbReference type="EMBL" id="CH476602">
    <property type="protein sequence ID" value="EAU33239.1"/>
    <property type="molecule type" value="Genomic_DNA"/>
</dbReference>
<dbReference type="HOGENOM" id="CLU_079532_0_0_1"/>
<evidence type="ECO:0000259" key="2">
    <source>
        <dbReference type="Pfam" id="PF06985"/>
    </source>
</evidence>
<dbReference type="OMA" id="WWDTLCI"/>
<feature type="domain" description="Heterokaryon incompatibility" evidence="2">
    <location>
        <begin position="121"/>
        <end position="195"/>
    </location>
</feature>
<reference evidence="4" key="1">
    <citation type="submission" date="2005-09" db="EMBL/GenBank/DDBJ databases">
        <title>Annotation of the Aspergillus terreus NIH2624 genome.</title>
        <authorList>
            <person name="Birren B.W."/>
            <person name="Lander E.S."/>
            <person name="Galagan J.E."/>
            <person name="Nusbaum C."/>
            <person name="Devon K."/>
            <person name="Henn M."/>
            <person name="Ma L.-J."/>
            <person name="Jaffe D.B."/>
            <person name="Butler J."/>
            <person name="Alvarez P."/>
            <person name="Gnerre S."/>
            <person name="Grabherr M."/>
            <person name="Kleber M."/>
            <person name="Mauceli E.W."/>
            <person name="Brockman W."/>
            <person name="Rounsley S."/>
            <person name="Young S.K."/>
            <person name="LaButti K."/>
            <person name="Pushparaj V."/>
            <person name="DeCaprio D."/>
            <person name="Crawford M."/>
            <person name="Koehrsen M."/>
            <person name="Engels R."/>
            <person name="Montgomery P."/>
            <person name="Pearson M."/>
            <person name="Howarth C."/>
            <person name="Larson L."/>
            <person name="Luoma S."/>
            <person name="White J."/>
            <person name="Alvarado L."/>
            <person name="Kodira C.D."/>
            <person name="Zeng Q."/>
            <person name="Oleary S."/>
            <person name="Yandava C."/>
            <person name="Denning D.W."/>
            <person name="Nierman W.C."/>
            <person name="Milne T."/>
            <person name="Madden K."/>
        </authorList>
    </citation>
    <scope>NUCLEOTIDE SEQUENCE [LARGE SCALE GENOMIC DNA]</scope>
    <source>
        <strain evidence="4">NIH 2624 / FGSC A1156</strain>
    </source>
</reference>
<dbReference type="InterPro" id="IPR010730">
    <property type="entry name" value="HET"/>
</dbReference>
<dbReference type="PANTHER" id="PTHR39596">
    <property type="match status" value="1"/>
</dbReference>
<feature type="coiled-coil region" evidence="1">
    <location>
        <begin position="264"/>
        <end position="291"/>
    </location>
</feature>
<evidence type="ECO:0000313" key="3">
    <source>
        <dbReference type="EMBL" id="EAU33239.1"/>
    </source>
</evidence>
<gene>
    <name evidence="3" type="ORF">ATEG_06695</name>
</gene>
<name>Q0CHY9_ASPTN</name>